<keyword evidence="4" id="KW-1185">Reference proteome</keyword>
<dbReference type="RefSeq" id="XP_056525176.1">
    <property type="nucleotide sequence ID" value="XM_056663063.1"/>
</dbReference>
<evidence type="ECO:0000256" key="1">
    <source>
        <dbReference type="SAM" id="Coils"/>
    </source>
</evidence>
<dbReference type="EMBL" id="JAPQKL010000002">
    <property type="protein sequence ID" value="KAJ5143532.1"/>
    <property type="molecule type" value="Genomic_DNA"/>
</dbReference>
<keyword evidence="1" id="KW-0175">Coiled coil</keyword>
<accession>A0A9W9HBC7</accession>
<evidence type="ECO:0008006" key="5">
    <source>
        <dbReference type="Google" id="ProtNLM"/>
    </source>
</evidence>
<dbReference type="GeneID" id="81402233"/>
<organism evidence="3 4">
    <name type="scientific">Penicillium bovifimosum</name>
    <dbReference type="NCBI Taxonomy" id="126998"/>
    <lineage>
        <taxon>Eukaryota</taxon>
        <taxon>Fungi</taxon>
        <taxon>Dikarya</taxon>
        <taxon>Ascomycota</taxon>
        <taxon>Pezizomycotina</taxon>
        <taxon>Eurotiomycetes</taxon>
        <taxon>Eurotiomycetidae</taxon>
        <taxon>Eurotiales</taxon>
        <taxon>Aspergillaceae</taxon>
        <taxon>Penicillium</taxon>
    </lineage>
</organism>
<proteinExistence type="predicted"/>
<dbReference type="Proteomes" id="UP001149079">
    <property type="component" value="Unassembled WGS sequence"/>
</dbReference>
<protein>
    <recommendedName>
        <fullName evidence="5">Altered inheritance of mitochondria protein 13, mitochondrial</fullName>
    </recommendedName>
</protein>
<feature type="coiled-coil region" evidence="1">
    <location>
        <begin position="57"/>
        <end position="84"/>
    </location>
</feature>
<reference evidence="3" key="2">
    <citation type="journal article" date="2023" name="IMA Fungus">
        <title>Comparative genomic study of the Penicillium genus elucidates a diverse pangenome and 15 lateral gene transfer events.</title>
        <authorList>
            <person name="Petersen C."/>
            <person name="Sorensen T."/>
            <person name="Nielsen M.R."/>
            <person name="Sondergaard T.E."/>
            <person name="Sorensen J.L."/>
            <person name="Fitzpatrick D.A."/>
            <person name="Frisvad J.C."/>
            <person name="Nielsen K.L."/>
        </authorList>
    </citation>
    <scope>NUCLEOTIDE SEQUENCE</scope>
    <source>
        <strain evidence="3">IBT 22155</strain>
    </source>
</reference>
<sequence length="222" mass="23914">MGAGNSKPEASAGSQHVFSSNSPVQFSSNLVDALQSNSESDSTRSKALELEIQNRVAQELQRIRAREQQTLAEIEKRIAESKDTTTSLPVTAATAPLAPSATGYPAGSLNLDAPRIPFAGRHHDPVPAIAMPAESASAPAAQPAKRDVSRDSVAAEIEQLRSKLDGRRKLTEMDESVNKARSDVAACLQLNDRRPLNCWEEVDAFKREVAKLEAAFVDRIVG</sequence>
<dbReference type="AlphaFoldDB" id="A0A9W9HBC7"/>
<feature type="compositionally biased region" description="Polar residues" evidence="2">
    <location>
        <begin position="12"/>
        <end position="22"/>
    </location>
</feature>
<name>A0A9W9HBC7_9EURO</name>
<reference evidence="3" key="1">
    <citation type="submission" date="2022-11" db="EMBL/GenBank/DDBJ databases">
        <authorList>
            <person name="Petersen C."/>
        </authorList>
    </citation>
    <scope>NUCLEOTIDE SEQUENCE</scope>
    <source>
        <strain evidence="3">IBT 22155</strain>
    </source>
</reference>
<evidence type="ECO:0000313" key="4">
    <source>
        <dbReference type="Proteomes" id="UP001149079"/>
    </source>
</evidence>
<dbReference type="Pfam" id="PF07956">
    <property type="entry name" value="DUF1690"/>
    <property type="match status" value="2"/>
</dbReference>
<dbReference type="OrthoDB" id="5544375at2759"/>
<evidence type="ECO:0000313" key="3">
    <source>
        <dbReference type="EMBL" id="KAJ5143532.1"/>
    </source>
</evidence>
<gene>
    <name evidence="3" type="ORF">N7515_002319</name>
</gene>
<comment type="caution">
    <text evidence="3">The sequence shown here is derived from an EMBL/GenBank/DDBJ whole genome shotgun (WGS) entry which is preliminary data.</text>
</comment>
<evidence type="ECO:0000256" key="2">
    <source>
        <dbReference type="SAM" id="MobiDB-lite"/>
    </source>
</evidence>
<feature type="region of interest" description="Disordered" evidence="2">
    <location>
        <begin position="1"/>
        <end position="22"/>
    </location>
</feature>
<dbReference type="InterPro" id="IPR012471">
    <property type="entry name" value="DUF1690"/>
</dbReference>